<keyword evidence="3" id="KW-1185">Reference proteome</keyword>
<dbReference type="RefSeq" id="XP_058337381.1">
    <property type="nucleotide sequence ID" value="XM_058491824.1"/>
</dbReference>
<feature type="compositionally biased region" description="Low complexity" evidence="1">
    <location>
        <begin position="10"/>
        <end position="20"/>
    </location>
</feature>
<evidence type="ECO:0000313" key="3">
    <source>
        <dbReference type="Proteomes" id="UP001234581"/>
    </source>
</evidence>
<dbReference type="PANTHER" id="PTHR13192:SF3">
    <property type="entry name" value="COBALAMIN TRAFFICKING PROTEIN CBLD"/>
    <property type="match status" value="1"/>
</dbReference>
<dbReference type="EMBL" id="JARTCD010000103">
    <property type="protein sequence ID" value="KAJ8652467.1"/>
    <property type="molecule type" value="Genomic_DNA"/>
</dbReference>
<feature type="region of interest" description="Disordered" evidence="1">
    <location>
        <begin position="1"/>
        <end position="25"/>
    </location>
</feature>
<sequence length="199" mass="22559">MATALTANETTTSPSSTRSSKPAKKTECLIPASRFIYNGSEFEYTVYSPSTRFMREMDTVFPQLSVRQRKELLVIPIVQRCKHDLVGSTPEIEEEREFKLENFIEWGGRMIDRLHSLGMWADLTDPASGFPLRSPPGPSPYPDVQATHALTHYDIQNVGCCHIMLHPAWKSHIYPGTFFTTAPADIFVKVLNEQLLQQQ</sequence>
<dbReference type="Proteomes" id="UP001234581">
    <property type="component" value="Unassembled WGS sequence"/>
</dbReference>
<organism evidence="2 3">
    <name type="scientific">Lichtheimia ornata</name>
    <dbReference type="NCBI Taxonomy" id="688661"/>
    <lineage>
        <taxon>Eukaryota</taxon>
        <taxon>Fungi</taxon>
        <taxon>Fungi incertae sedis</taxon>
        <taxon>Mucoromycota</taxon>
        <taxon>Mucoromycotina</taxon>
        <taxon>Mucoromycetes</taxon>
        <taxon>Mucorales</taxon>
        <taxon>Lichtheimiaceae</taxon>
        <taxon>Lichtheimia</taxon>
    </lineage>
</organism>
<reference evidence="2 3" key="1">
    <citation type="submission" date="2023-03" db="EMBL/GenBank/DDBJ databases">
        <title>Genome sequence of Lichtheimia ornata CBS 291.66.</title>
        <authorList>
            <person name="Mohabir J.T."/>
            <person name="Shea T.P."/>
            <person name="Kurbessoian T."/>
            <person name="Berby B."/>
            <person name="Fontaine J."/>
            <person name="Livny J."/>
            <person name="Gnirke A."/>
            <person name="Stajich J.E."/>
            <person name="Cuomo C.A."/>
        </authorList>
    </citation>
    <scope>NUCLEOTIDE SEQUENCE [LARGE SCALE GENOMIC DNA]</scope>
    <source>
        <strain evidence="2">CBS 291.66</strain>
    </source>
</reference>
<evidence type="ECO:0000313" key="2">
    <source>
        <dbReference type="EMBL" id="KAJ8652467.1"/>
    </source>
</evidence>
<dbReference type="InterPro" id="IPR019362">
    <property type="entry name" value="MMADHC"/>
</dbReference>
<dbReference type="GO" id="GO:0009235">
    <property type="term" value="P:cobalamin metabolic process"/>
    <property type="evidence" value="ECO:0007669"/>
    <property type="project" value="InterPro"/>
</dbReference>
<comment type="caution">
    <text evidence="2">The sequence shown here is derived from an EMBL/GenBank/DDBJ whole genome shotgun (WGS) entry which is preliminary data.</text>
</comment>
<name>A0AAD7US59_9FUNG</name>
<dbReference type="GeneID" id="83219261"/>
<dbReference type="AlphaFoldDB" id="A0AAD7US59"/>
<evidence type="ECO:0000256" key="1">
    <source>
        <dbReference type="SAM" id="MobiDB-lite"/>
    </source>
</evidence>
<proteinExistence type="predicted"/>
<dbReference type="PANTHER" id="PTHR13192">
    <property type="entry name" value="MY011 PROTEIN"/>
    <property type="match status" value="1"/>
</dbReference>
<gene>
    <name evidence="2" type="ORF">O0I10_011863</name>
</gene>
<dbReference type="Pfam" id="PF10229">
    <property type="entry name" value="MMADHC"/>
    <property type="match status" value="1"/>
</dbReference>
<accession>A0AAD7US59</accession>
<protein>
    <submittedName>
        <fullName evidence="2">Uncharacterized protein</fullName>
    </submittedName>
</protein>